<dbReference type="PANTHER" id="PTHR34665">
    <property type="entry name" value="DUF3741 DOMAIN-CONTAINING PROTEIN"/>
    <property type="match status" value="1"/>
</dbReference>
<organism evidence="2 3">
    <name type="scientific">Papaver atlanticum</name>
    <dbReference type="NCBI Taxonomy" id="357466"/>
    <lineage>
        <taxon>Eukaryota</taxon>
        <taxon>Viridiplantae</taxon>
        <taxon>Streptophyta</taxon>
        <taxon>Embryophyta</taxon>
        <taxon>Tracheophyta</taxon>
        <taxon>Spermatophyta</taxon>
        <taxon>Magnoliopsida</taxon>
        <taxon>Ranunculales</taxon>
        <taxon>Papaveraceae</taxon>
        <taxon>Papaveroideae</taxon>
        <taxon>Papaver</taxon>
    </lineage>
</organism>
<gene>
    <name evidence="2" type="ORF">MKW98_014122</name>
</gene>
<feature type="region of interest" description="Disordered" evidence="1">
    <location>
        <begin position="72"/>
        <end position="93"/>
    </location>
</feature>
<name>A0AAD4SJA9_9MAGN</name>
<proteinExistence type="predicted"/>
<accession>A0AAD4SJA9</accession>
<keyword evidence="3" id="KW-1185">Reference proteome</keyword>
<dbReference type="PANTHER" id="PTHR34665:SF4">
    <property type="entry name" value="DUF3741 DOMAIN-CONTAINING PROTEIN"/>
    <property type="match status" value="1"/>
</dbReference>
<dbReference type="Proteomes" id="UP001202328">
    <property type="component" value="Unassembled WGS sequence"/>
</dbReference>
<dbReference type="EMBL" id="JAJJMB010010315">
    <property type="protein sequence ID" value="KAI3909705.1"/>
    <property type="molecule type" value="Genomic_DNA"/>
</dbReference>
<reference evidence="2" key="1">
    <citation type="submission" date="2022-04" db="EMBL/GenBank/DDBJ databases">
        <title>A functionally conserved STORR gene fusion in Papaver species that diverged 16.8 million years ago.</title>
        <authorList>
            <person name="Catania T."/>
        </authorList>
    </citation>
    <scope>NUCLEOTIDE SEQUENCE</scope>
    <source>
        <strain evidence="2">S-188037</strain>
    </source>
</reference>
<sequence>MEVSSKNPVEENIHDVDDELAAVKAAAWAWFQHGSGSEGNGKSIQEFDHANYATQRPIRPSRFKIEAMRHANEISSGDESEASSSSLVSSPTHTDTTSLFDAYEIARISQHLDCLIETKLQRGPSRKGRLGNSWMHGCGDTLVDMNEKKLRKKLNPLSWLSYHRSSWLSYGGICRSTDDVVETRSFVVSRPPRANQ</sequence>
<dbReference type="AlphaFoldDB" id="A0AAD4SJA9"/>
<comment type="caution">
    <text evidence="2">The sequence shown here is derived from an EMBL/GenBank/DDBJ whole genome shotgun (WGS) entry which is preliminary data.</text>
</comment>
<evidence type="ECO:0000256" key="1">
    <source>
        <dbReference type="SAM" id="MobiDB-lite"/>
    </source>
</evidence>
<evidence type="ECO:0000313" key="2">
    <source>
        <dbReference type="EMBL" id="KAI3909705.1"/>
    </source>
</evidence>
<evidence type="ECO:0000313" key="3">
    <source>
        <dbReference type="Proteomes" id="UP001202328"/>
    </source>
</evidence>
<protein>
    <submittedName>
        <fullName evidence="2">Uncharacterized protein</fullName>
    </submittedName>
</protein>